<organism evidence="2 3">
    <name type="scientific">Romanomermis culicivorax</name>
    <name type="common">Nematode worm</name>
    <dbReference type="NCBI Taxonomy" id="13658"/>
    <lineage>
        <taxon>Eukaryota</taxon>
        <taxon>Metazoa</taxon>
        <taxon>Ecdysozoa</taxon>
        <taxon>Nematoda</taxon>
        <taxon>Enoplea</taxon>
        <taxon>Dorylaimia</taxon>
        <taxon>Mermithida</taxon>
        <taxon>Mermithoidea</taxon>
        <taxon>Mermithidae</taxon>
        <taxon>Romanomermis</taxon>
    </lineage>
</organism>
<dbReference type="InterPro" id="IPR038050">
    <property type="entry name" value="Neuro_actylchol_rec"/>
</dbReference>
<keyword evidence="1" id="KW-0812">Transmembrane</keyword>
<evidence type="ECO:0000313" key="3">
    <source>
        <dbReference type="WBParaSite" id="nRc.2.0.1.t00059-RA"/>
    </source>
</evidence>
<dbReference type="AlphaFoldDB" id="A0A915HFJ2"/>
<feature type="transmembrane region" description="Helical" evidence="1">
    <location>
        <begin position="32"/>
        <end position="54"/>
    </location>
</feature>
<dbReference type="Gene3D" id="1.20.58.390">
    <property type="entry name" value="Neurotransmitter-gated ion-channel transmembrane domain"/>
    <property type="match status" value="1"/>
</dbReference>
<dbReference type="Proteomes" id="UP000887565">
    <property type="component" value="Unplaced"/>
</dbReference>
<keyword evidence="2" id="KW-1185">Reference proteome</keyword>
<evidence type="ECO:0000256" key="1">
    <source>
        <dbReference type="SAM" id="Phobius"/>
    </source>
</evidence>
<name>A0A915HFJ2_ROMCU</name>
<accession>A0A915HFJ2</accession>
<sequence>MHIRRRVKRYKCCQEPYIDVQFVLDIERRSTFNGFCIISPYILLSLASLMSFLVNLLKLEMEVAGSSN</sequence>
<evidence type="ECO:0000313" key="2">
    <source>
        <dbReference type="Proteomes" id="UP000887565"/>
    </source>
</evidence>
<proteinExistence type="predicted"/>
<protein>
    <submittedName>
        <fullName evidence="3">Uncharacterized protein</fullName>
    </submittedName>
</protein>
<keyword evidence="1" id="KW-1133">Transmembrane helix</keyword>
<reference evidence="3" key="1">
    <citation type="submission" date="2022-11" db="UniProtKB">
        <authorList>
            <consortium name="WormBaseParasite"/>
        </authorList>
    </citation>
    <scope>IDENTIFICATION</scope>
</reference>
<keyword evidence="1" id="KW-0472">Membrane</keyword>
<dbReference type="WBParaSite" id="nRc.2.0.1.t00059-RA">
    <property type="protein sequence ID" value="nRc.2.0.1.t00059-RA"/>
    <property type="gene ID" value="nRc.2.0.1.g00059"/>
</dbReference>